<dbReference type="InterPro" id="IPR029045">
    <property type="entry name" value="ClpP/crotonase-like_dom_sf"/>
</dbReference>
<dbReference type="RefSeq" id="WP_075079322.1">
    <property type="nucleotide sequence ID" value="NZ_BDCO01000002.1"/>
</dbReference>
<dbReference type="Pfam" id="PF06833">
    <property type="entry name" value="MdcE"/>
    <property type="match status" value="1"/>
</dbReference>
<name>A0A146G9V7_TERSA</name>
<dbReference type="STRING" id="690879.TSACC_22024"/>
<dbReference type="PROSITE" id="PS50989">
    <property type="entry name" value="COA_CT_CTER"/>
    <property type="match status" value="1"/>
</dbReference>
<dbReference type="OrthoDB" id="5502755at2"/>
<accession>A0A146G9V7</accession>
<reference evidence="3" key="1">
    <citation type="journal article" date="2017" name="Genome Announc.">
        <title>Draft Genome Sequence of Terrimicrobium sacchariphilum NM-5T, a Facultative Anaerobic Soil Bacterium of the Class Spartobacteria.</title>
        <authorList>
            <person name="Qiu Y.L."/>
            <person name="Tourlousse D.M."/>
            <person name="Matsuura N."/>
            <person name="Ohashi A."/>
            <person name="Sekiguchi Y."/>
        </authorList>
    </citation>
    <scope>NUCLEOTIDE SEQUENCE [LARGE SCALE GENOMIC DNA]</scope>
    <source>
        <strain evidence="3">NM-5</strain>
    </source>
</reference>
<dbReference type="SUPFAM" id="SSF52096">
    <property type="entry name" value="ClpP/crotonase"/>
    <property type="match status" value="1"/>
</dbReference>
<dbReference type="InterPro" id="IPR011763">
    <property type="entry name" value="COA_CT_C"/>
</dbReference>
<gene>
    <name evidence="2" type="ORF">TSACC_22024</name>
</gene>
<dbReference type="InParanoid" id="A0A146G9V7"/>
<proteinExistence type="predicted"/>
<dbReference type="Gene3D" id="3.90.226.10">
    <property type="entry name" value="2-enoyl-CoA Hydratase, Chain A, domain 1"/>
    <property type="match status" value="1"/>
</dbReference>
<sequence>MELPILLDQLFPEGHRVAAEDWLVSGEATLGGRPVAVLGTTNHVFIGIRESIALSGKLLDIVERSPGMPIIMLVDNNGQRMALDEELLVLPEYIAHLLRAQQLARNNGHKLIAVVYGNSIAGGFIAFGMLADRIVSVPGAETSVMKLEAIARVTKMPLEKLQDLARQVSVFAPGCENFFRMGGLHEMWADDFSSRLQKVLESDDAQDNRAILGKERGGRNVALAVIEEVRG</sequence>
<evidence type="ECO:0000313" key="3">
    <source>
        <dbReference type="Proteomes" id="UP000076023"/>
    </source>
</evidence>
<keyword evidence="3" id="KW-1185">Reference proteome</keyword>
<dbReference type="EMBL" id="BDCO01000002">
    <property type="protein sequence ID" value="GAT33607.1"/>
    <property type="molecule type" value="Genomic_DNA"/>
</dbReference>
<dbReference type="Proteomes" id="UP000076023">
    <property type="component" value="Unassembled WGS sequence"/>
</dbReference>
<evidence type="ECO:0000259" key="1">
    <source>
        <dbReference type="PROSITE" id="PS50989"/>
    </source>
</evidence>
<dbReference type="AlphaFoldDB" id="A0A146G9V7"/>
<dbReference type="GO" id="GO:0016874">
    <property type="term" value="F:ligase activity"/>
    <property type="evidence" value="ECO:0007669"/>
    <property type="project" value="InterPro"/>
</dbReference>
<evidence type="ECO:0000313" key="2">
    <source>
        <dbReference type="EMBL" id="GAT33607.1"/>
    </source>
</evidence>
<feature type="domain" description="CoA carboxyltransferase C-terminal" evidence="1">
    <location>
        <begin position="1"/>
        <end position="231"/>
    </location>
</feature>
<comment type="caution">
    <text evidence="2">The sequence shown here is derived from an EMBL/GenBank/DDBJ whole genome shotgun (WGS) entry which is preliminary data.</text>
</comment>
<organism evidence="2 3">
    <name type="scientific">Terrimicrobium sacchariphilum</name>
    <dbReference type="NCBI Taxonomy" id="690879"/>
    <lineage>
        <taxon>Bacteria</taxon>
        <taxon>Pseudomonadati</taxon>
        <taxon>Verrucomicrobiota</taxon>
        <taxon>Terrimicrobiia</taxon>
        <taxon>Terrimicrobiales</taxon>
        <taxon>Terrimicrobiaceae</taxon>
        <taxon>Terrimicrobium</taxon>
    </lineage>
</organism>
<protein>
    <submittedName>
        <fullName evidence="2">Malonate decarboxylase gamma subunit</fullName>
    </submittedName>
</protein>